<keyword evidence="4" id="KW-1003">Cell membrane</keyword>
<dbReference type="InterPro" id="IPR052168">
    <property type="entry name" value="Cytochrome_b561_oxidase"/>
</dbReference>
<dbReference type="PANTHER" id="PTHR30529:SF1">
    <property type="entry name" value="CYTOCHROME B561 HOMOLOG 2"/>
    <property type="match status" value="1"/>
</dbReference>
<evidence type="ECO:0000256" key="2">
    <source>
        <dbReference type="ARBA" id="ARBA00004651"/>
    </source>
</evidence>
<feature type="transmembrane region" description="Helical" evidence="14">
    <location>
        <begin position="144"/>
        <end position="164"/>
    </location>
</feature>
<comment type="subcellular location">
    <subcellularLocation>
        <location evidence="2">Cell membrane</location>
        <topology evidence="2">Multi-pass membrane protein</topology>
    </subcellularLocation>
</comment>
<dbReference type="RefSeq" id="WP_200236825.1">
    <property type="nucleotide sequence ID" value="NZ_NRRV01000021.1"/>
</dbReference>
<keyword evidence="3" id="KW-0813">Transport</keyword>
<dbReference type="InterPro" id="IPR011577">
    <property type="entry name" value="Cyt_b561_bac/Ni-Hgenase"/>
</dbReference>
<evidence type="ECO:0000256" key="8">
    <source>
        <dbReference type="ARBA" id="ARBA00022982"/>
    </source>
</evidence>
<evidence type="ECO:0000256" key="9">
    <source>
        <dbReference type="ARBA" id="ARBA00022989"/>
    </source>
</evidence>
<dbReference type="InterPro" id="IPR016174">
    <property type="entry name" value="Di-haem_cyt_TM"/>
</dbReference>
<feature type="transmembrane region" description="Helical" evidence="14">
    <location>
        <begin position="90"/>
        <end position="111"/>
    </location>
</feature>
<evidence type="ECO:0000256" key="11">
    <source>
        <dbReference type="ARBA" id="ARBA00023136"/>
    </source>
</evidence>
<accession>A0ABS1CGW2</accession>
<feature type="domain" description="Cytochrome b561 bacterial/Ni-hydrogenase" evidence="15">
    <location>
        <begin position="10"/>
        <end position="180"/>
    </location>
</feature>
<protein>
    <submittedName>
        <fullName evidence="16">Cytochrome b</fullName>
    </submittedName>
</protein>
<evidence type="ECO:0000256" key="4">
    <source>
        <dbReference type="ARBA" id="ARBA00022475"/>
    </source>
</evidence>
<keyword evidence="6 14" id="KW-0812">Transmembrane</keyword>
<proteinExistence type="inferred from homology"/>
<evidence type="ECO:0000256" key="14">
    <source>
        <dbReference type="SAM" id="Phobius"/>
    </source>
</evidence>
<dbReference type="SUPFAM" id="SSF81342">
    <property type="entry name" value="Transmembrane di-heme cytochromes"/>
    <property type="match status" value="1"/>
</dbReference>
<evidence type="ECO:0000313" key="17">
    <source>
        <dbReference type="Proteomes" id="UP000748752"/>
    </source>
</evidence>
<evidence type="ECO:0000256" key="3">
    <source>
        <dbReference type="ARBA" id="ARBA00022448"/>
    </source>
</evidence>
<keyword evidence="7" id="KW-0479">Metal-binding</keyword>
<evidence type="ECO:0000256" key="10">
    <source>
        <dbReference type="ARBA" id="ARBA00023004"/>
    </source>
</evidence>
<evidence type="ECO:0000313" key="16">
    <source>
        <dbReference type="EMBL" id="MBK1631129.1"/>
    </source>
</evidence>
<sequence>MRLSNTQDSYGLLAVTLHWLVAITVVGLFALGLWMVELTYYDDWYRSAPAIHKAVGVLLFIVVALRLGWRTRGPRPAPVASHSTLERRAAATAHVLLYALLFAVMLSGYLISTADGRPVDVLGVFQVPALISDLPGQADIAGKVHLYLAISLVSLAGLHALAALKHHVIDRDPTLLRMLGRDPARSPRGRRAPAPPLDS</sequence>
<evidence type="ECO:0000256" key="1">
    <source>
        <dbReference type="ARBA" id="ARBA00001970"/>
    </source>
</evidence>
<comment type="similarity">
    <text evidence="12">Belongs to the cytochrome b561 family.</text>
</comment>
<evidence type="ECO:0000256" key="5">
    <source>
        <dbReference type="ARBA" id="ARBA00022617"/>
    </source>
</evidence>
<feature type="region of interest" description="Disordered" evidence="13">
    <location>
        <begin position="179"/>
        <end position="199"/>
    </location>
</feature>
<reference evidence="16 17" key="1">
    <citation type="journal article" date="2020" name="Microorganisms">
        <title>Osmotic Adaptation and Compatible Solute Biosynthesis of Phototrophic Bacteria as Revealed from Genome Analyses.</title>
        <authorList>
            <person name="Imhoff J.F."/>
            <person name="Rahn T."/>
            <person name="Kunzel S."/>
            <person name="Keller A."/>
            <person name="Neulinger S.C."/>
        </authorList>
    </citation>
    <scope>NUCLEOTIDE SEQUENCE [LARGE SCALE GENOMIC DNA]</scope>
    <source>
        <strain evidence="16 17">DSM 6210</strain>
    </source>
</reference>
<feature type="transmembrane region" description="Helical" evidence="14">
    <location>
        <begin position="12"/>
        <end position="35"/>
    </location>
</feature>
<keyword evidence="17" id="KW-1185">Reference proteome</keyword>
<dbReference type="Proteomes" id="UP000748752">
    <property type="component" value="Unassembled WGS sequence"/>
</dbReference>
<gene>
    <name evidence="16" type="ORF">CKO31_10315</name>
</gene>
<dbReference type="EMBL" id="NRRV01000021">
    <property type="protein sequence ID" value="MBK1631129.1"/>
    <property type="molecule type" value="Genomic_DNA"/>
</dbReference>
<dbReference type="Pfam" id="PF01292">
    <property type="entry name" value="Ni_hydr_CYTB"/>
    <property type="match status" value="1"/>
</dbReference>
<evidence type="ECO:0000256" key="7">
    <source>
        <dbReference type="ARBA" id="ARBA00022723"/>
    </source>
</evidence>
<name>A0ABS1CGW2_9GAMM</name>
<keyword evidence="5" id="KW-0349">Heme</keyword>
<evidence type="ECO:0000256" key="6">
    <source>
        <dbReference type="ARBA" id="ARBA00022692"/>
    </source>
</evidence>
<keyword evidence="11 14" id="KW-0472">Membrane</keyword>
<evidence type="ECO:0000259" key="15">
    <source>
        <dbReference type="Pfam" id="PF01292"/>
    </source>
</evidence>
<feature type="transmembrane region" description="Helical" evidence="14">
    <location>
        <begin position="50"/>
        <end position="69"/>
    </location>
</feature>
<keyword evidence="9 14" id="KW-1133">Transmembrane helix</keyword>
<keyword evidence="10" id="KW-0408">Iron</keyword>
<dbReference type="PANTHER" id="PTHR30529">
    <property type="entry name" value="CYTOCHROME B561"/>
    <property type="match status" value="1"/>
</dbReference>
<organism evidence="16 17">
    <name type="scientific">Thiohalocapsa halophila</name>
    <dbReference type="NCBI Taxonomy" id="69359"/>
    <lineage>
        <taxon>Bacteria</taxon>
        <taxon>Pseudomonadati</taxon>
        <taxon>Pseudomonadota</taxon>
        <taxon>Gammaproteobacteria</taxon>
        <taxon>Chromatiales</taxon>
        <taxon>Chromatiaceae</taxon>
        <taxon>Thiohalocapsa</taxon>
    </lineage>
</organism>
<comment type="cofactor">
    <cofactor evidence="1">
        <name>heme b</name>
        <dbReference type="ChEBI" id="CHEBI:60344"/>
    </cofactor>
</comment>
<evidence type="ECO:0000256" key="13">
    <source>
        <dbReference type="SAM" id="MobiDB-lite"/>
    </source>
</evidence>
<dbReference type="Gene3D" id="1.20.950.20">
    <property type="entry name" value="Transmembrane di-heme cytochromes, Chain C"/>
    <property type="match status" value="1"/>
</dbReference>
<comment type="caution">
    <text evidence="16">The sequence shown here is derived from an EMBL/GenBank/DDBJ whole genome shotgun (WGS) entry which is preliminary data.</text>
</comment>
<evidence type="ECO:0000256" key="12">
    <source>
        <dbReference type="ARBA" id="ARBA00037975"/>
    </source>
</evidence>
<keyword evidence="8" id="KW-0249">Electron transport</keyword>